<gene>
    <name evidence="1" type="ORF">DICPUDRAFT_151752</name>
</gene>
<dbReference type="InParanoid" id="F0ZJP2"/>
<evidence type="ECO:0000313" key="1">
    <source>
        <dbReference type="EMBL" id="EGC35849.1"/>
    </source>
</evidence>
<dbReference type="GeneID" id="10500675"/>
<dbReference type="VEuPathDB" id="AmoebaDB:DICPUDRAFT_151752"/>
<name>F0ZJP2_DICPU</name>
<protein>
    <submittedName>
        <fullName evidence="1">Uncharacterized protein</fullName>
    </submittedName>
</protein>
<accession>F0ZJP2</accession>
<organism evidence="1 2">
    <name type="scientific">Dictyostelium purpureum</name>
    <name type="common">Slime mold</name>
    <dbReference type="NCBI Taxonomy" id="5786"/>
    <lineage>
        <taxon>Eukaryota</taxon>
        <taxon>Amoebozoa</taxon>
        <taxon>Evosea</taxon>
        <taxon>Eumycetozoa</taxon>
        <taxon>Dictyostelia</taxon>
        <taxon>Dictyosteliales</taxon>
        <taxon>Dictyosteliaceae</taxon>
        <taxon>Dictyostelium</taxon>
    </lineage>
</organism>
<proteinExistence type="predicted"/>
<dbReference type="KEGG" id="dpp:DICPUDRAFT_151752"/>
<dbReference type="RefSeq" id="XP_003287638.1">
    <property type="nucleotide sequence ID" value="XM_003287590.1"/>
</dbReference>
<sequence>MAFTPNSMDQSRKYHVFDDSYYEKEIKSLDIFNSYAENNINLFLIILIILI</sequence>
<evidence type="ECO:0000313" key="2">
    <source>
        <dbReference type="Proteomes" id="UP000001064"/>
    </source>
</evidence>
<dbReference type="AlphaFoldDB" id="F0ZJP2"/>
<dbReference type="Proteomes" id="UP000001064">
    <property type="component" value="Unassembled WGS sequence"/>
</dbReference>
<keyword evidence="2" id="KW-1185">Reference proteome</keyword>
<dbReference type="EMBL" id="GL871045">
    <property type="protein sequence ID" value="EGC35849.1"/>
    <property type="molecule type" value="Genomic_DNA"/>
</dbReference>
<reference evidence="2" key="1">
    <citation type="journal article" date="2011" name="Genome Biol.">
        <title>Comparative genomics of the social amoebae Dictyostelium discoideum and Dictyostelium purpureum.</title>
        <authorList>
            <consortium name="US DOE Joint Genome Institute (JGI-PGF)"/>
            <person name="Sucgang R."/>
            <person name="Kuo A."/>
            <person name="Tian X."/>
            <person name="Salerno W."/>
            <person name="Parikh A."/>
            <person name="Feasley C.L."/>
            <person name="Dalin E."/>
            <person name="Tu H."/>
            <person name="Huang E."/>
            <person name="Barry K."/>
            <person name="Lindquist E."/>
            <person name="Shapiro H."/>
            <person name="Bruce D."/>
            <person name="Schmutz J."/>
            <person name="Salamov A."/>
            <person name="Fey P."/>
            <person name="Gaudet P."/>
            <person name="Anjard C."/>
            <person name="Babu M.M."/>
            <person name="Basu S."/>
            <person name="Bushmanova Y."/>
            <person name="van der Wel H."/>
            <person name="Katoh-Kurasawa M."/>
            <person name="Dinh C."/>
            <person name="Coutinho P.M."/>
            <person name="Saito T."/>
            <person name="Elias M."/>
            <person name="Schaap P."/>
            <person name="Kay R.R."/>
            <person name="Henrissat B."/>
            <person name="Eichinger L."/>
            <person name="Rivero F."/>
            <person name="Putnam N.H."/>
            <person name="West C.M."/>
            <person name="Loomis W.F."/>
            <person name="Chisholm R.L."/>
            <person name="Shaulsky G."/>
            <person name="Strassmann J.E."/>
            <person name="Queller D.C."/>
            <person name="Kuspa A."/>
            <person name="Grigoriev I.V."/>
        </authorList>
    </citation>
    <scope>NUCLEOTIDE SEQUENCE [LARGE SCALE GENOMIC DNA]</scope>
    <source>
        <strain evidence="2">QSDP1</strain>
    </source>
</reference>